<gene>
    <name evidence="2" type="ORF">AALP_AAs39109U000100</name>
</gene>
<feature type="region of interest" description="Disordered" evidence="1">
    <location>
        <begin position="1"/>
        <end position="215"/>
    </location>
</feature>
<dbReference type="Proteomes" id="UP000029120">
    <property type="component" value="Unassembled WGS sequence"/>
</dbReference>
<keyword evidence="3" id="KW-1185">Reference proteome</keyword>
<feature type="compositionally biased region" description="Polar residues" evidence="1">
    <location>
        <begin position="73"/>
        <end position="82"/>
    </location>
</feature>
<accession>A0A087FYG1</accession>
<feature type="compositionally biased region" description="Polar residues" evidence="1">
    <location>
        <begin position="176"/>
        <end position="197"/>
    </location>
</feature>
<name>A0A087FYG1_ARAAL</name>
<feature type="compositionally biased region" description="Low complexity" evidence="1">
    <location>
        <begin position="10"/>
        <end position="20"/>
    </location>
</feature>
<protein>
    <submittedName>
        <fullName evidence="2">Uncharacterized protein</fullName>
    </submittedName>
</protein>
<feature type="region of interest" description="Disordered" evidence="1">
    <location>
        <begin position="238"/>
        <end position="279"/>
    </location>
</feature>
<evidence type="ECO:0000313" key="2">
    <source>
        <dbReference type="EMBL" id="KFK22663.1"/>
    </source>
</evidence>
<sequence>MPPKSKPKPGGKAPAATKPSVAAKATIAANTRGGKSTAGGRGRQTVRGGGVRVRGGLSKTGGRGGGPKDLAGSNPNTTRGVPSTSRRRVVQGGGSPSVPGVTGVASGGGSQSVAAGFTNPPSGGGIPVVPGPTGADSGGSSIRSDRFRTPIRELQPRTAENSSGGRNFEIDGPSGQRRSLSASSERTASGSVSRTNLPAQYPQARQQRQSLNLNDLPVSRLEVPVHRKGNLRAVEIVEEEQDEEEEEEEEEQQQQQEEEDYYAEFAEQDPPSEEEDEVVDGNLNEAPQQNVQYAQNLVYLLGLPGRENLLRLSPIPIPNIQTIWFDRDNGVLAKVICNIMRRKFDGPWFRVIAEEESIREDN</sequence>
<dbReference type="EMBL" id="KL986620">
    <property type="protein sequence ID" value="KFK22663.1"/>
    <property type="molecule type" value="Genomic_DNA"/>
</dbReference>
<evidence type="ECO:0000313" key="3">
    <source>
        <dbReference type="Proteomes" id="UP000029120"/>
    </source>
</evidence>
<dbReference type="AlphaFoldDB" id="A0A087FYG1"/>
<feature type="compositionally biased region" description="Low complexity" evidence="1">
    <location>
        <begin position="198"/>
        <end position="209"/>
    </location>
</feature>
<feature type="compositionally biased region" description="Gly residues" evidence="1">
    <location>
        <begin position="36"/>
        <end position="67"/>
    </location>
</feature>
<dbReference type="Gramene" id="KFK22663">
    <property type="protein sequence ID" value="KFK22663"/>
    <property type="gene ID" value="AALP_AAs39109U000100"/>
</dbReference>
<organism evidence="2 3">
    <name type="scientific">Arabis alpina</name>
    <name type="common">Alpine rock-cress</name>
    <dbReference type="NCBI Taxonomy" id="50452"/>
    <lineage>
        <taxon>Eukaryota</taxon>
        <taxon>Viridiplantae</taxon>
        <taxon>Streptophyta</taxon>
        <taxon>Embryophyta</taxon>
        <taxon>Tracheophyta</taxon>
        <taxon>Spermatophyta</taxon>
        <taxon>Magnoliopsida</taxon>
        <taxon>eudicotyledons</taxon>
        <taxon>Gunneridae</taxon>
        <taxon>Pentapetalae</taxon>
        <taxon>rosids</taxon>
        <taxon>malvids</taxon>
        <taxon>Brassicales</taxon>
        <taxon>Brassicaceae</taxon>
        <taxon>Arabideae</taxon>
        <taxon>Arabis</taxon>
    </lineage>
</organism>
<reference evidence="3" key="1">
    <citation type="journal article" date="2015" name="Nat. Plants">
        <title>Genome expansion of Arabis alpina linked with retrotransposition and reduced symmetric DNA methylation.</title>
        <authorList>
            <person name="Willing E.M."/>
            <person name="Rawat V."/>
            <person name="Mandakova T."/>
            <person name="Maumus F."/>
            <person name="James G.V."/>
            <person name="Nordstroem K.J."/>
            <person name="Becker C."/>
            <person name="Warthmann N."/>
            <person name="Chica C."/>
            <person name="Szarzynska B."/>
            <person name="Zytnicki M."/>
            <person name="Albani M.C."/>
            <person name="Kiefer C."/>
            <person name="Bergonzi S."/>
            <person name="Castaings L."/>
            <person name="Mateos J.L."/>
            <person name="Berns M.C."/>
            <person name="Bujdoso N."/>
            <person name="Piofczyk T."/>
            <person name="de Lorenzo L."/>
            <person name="Barrero-Sicilia C."/>
            <person name="Mateos I."/>
            <person name="Piednoel M."/>
            <person name="Hagmann J."/>
            <person name="Chen-Min-Tao R."/>
            <person name="Iglesias-Fernandez R."/>
            <person name="Schuster S.C."/>
            <person name="Alonso-Blanco C."/>
            <person name="Roudier F."/>
            <person name="Carbonero P."/>
            <person name="Paz-Ares J."/>
            <person name="Davis S.J."/>
            <person name="Pecinka A."/>
            <person name="Quesneville H."/>
            <person name="Colot V."/>
            <person name="Lysak M.A."/>
            <person name="Weigel D."/>
            <person name="Coupland G."/>
            <person name="Schneeberger K."/>
        </authorList>
    </citation>
    <scope>NUCLEOTIDE SEQUENCE [LARGE SCALE GENOMIC DNA]</scope>
    <source>
        <strain evidence="3">cv. Pajares</strain>
    </source>
</reference>
<feature type="compositionally biased region" description="Basic and acidic residues" evidence="1">
    <location>
        <begin position="143"/>
        <end position="155"/>
    </location>
</feature>
<evidence type="ECO:0000256" key="1">
    <source>
        <dbReference type="SAM" id="MobiDB-lite"/>
    </source>
</evidence>
<proteinExistence type="predicted"/>